<organism evidence="1">
    <name type="scientific">Alexandrium catenella</name>
    <name type="common">Red tide dinoflagellate</name>
    <name type="synonym">Gonyaulax catenella</name>
    <dbReference type="NCBI Taxonomy" id="2925"/>
    <lineage>
        <taxon>Eukaryota</taxon>
        <taxon>Sar</taxon>
        <taxon>Alveolata</taxon>
        <taxon>Dinophyceae</taxon>
        <taxon>Gonyaulacales</taxon>
        <taxon>Pyrocystaceae</taxon>
        <taxon>Alexandrium</taxon>
    </lineage>
</organism>
<dbReference type="AlphaFoldDB" id="A0A7S1Q9S1"/>
<dbReference type="Gene3D" id="3.90.228.10">
    <property type="match status" value="1"/>
</dbReference>
<proteinExistence type="predicted"/>
<dbReference type="SUPFAM" id="SSF56399">
    <property type="entry name" value="ADP-ribosylation"/>
    <property type="match status" value="1"/>
</dbReference>
<evidence type="ECO:0000313" key="1">
    <source>
        <dbReference type="EMBL" id="CAD9124624.1"/>
    </source>
</evidence>
<protein>
    <recommendedName>
        <fullName evidence="2">PARP catalytic domain-containing protein</fullName>
    </recommendedName>
</protein>
<evidence type="ECO:0008006" key="2">
    <source>
        <dbReference type="Google" id="ProtNLM"/>
    </source>
</evidence>
<dbReference type="EMBL" id="HBGE01031522">
    <property type="protein sequence ID" value="CAD9124624.1"/>
    <property type="molecule type" value="Transcribed_RNA"/>
</dbReference>
<reference evidence="1" key="1">
    <citation type="submission" date="2021-01" db="EMBL/GenBank/DDBJ databases">
        <authorList>
            <person name="Corre E."/>
            <person name="Pelletier E."/>
            <person name="Niang G."/>
            <person name="Scheremetjew M."/>
            <person name="Finn R."/>
            <person name="Kale V."/>
            <person name="Holt S."/>
            <person name="Cochrane G."/>
            <person name="Meng A."/>
            <person name="Brown T."/>
            <person name="Cohen L."/>
        </authorList>
    </citation>
    <scope>NUCLEOTIDE SEQUENCE</scope>
    <source>
        <strain evidence="1">OF101</strain>
    </source>
</reference>
<name>A0A7S1Q9S1_ALECA</name>
<dbReference type="PANTHER" id="PTHR31681:SF3">
    <property type="entry name" value="OS04G0690100 PROTEIN"/>
    <property type="match status" value="1"/>
</dbReference>
<sequence length="246" mass="25882">MGANLQPADGPARDPLRCLQPGCGRPTWNGAPDEFCSRTCRQAGLPHAICVPASPAKYKDIASHFAGKYSGAAPQIKAIWEIKANKSVRDRFYAKCQALGNVKVHNCGTNPGNQQRRFHGTLLSCAFNGAPCGNGACRVCCIIQHGFSIAKLGQNTGDLGVYGPGHYSSSSSSTAVAYNRSSKAVLVVRVAVGVADVSNNSGSLPAGYHARVVNMGSGLPWLLDIGDELVVPEDSQMLPAYLILLA</sequence>
<dbReference type="PANTHER" id="PTHR31681">
    <property type="entry name" value="C2H2-LIKE ZINC FINGER PROTEIN"/>
    <property type="match status" value="1"/>
</dbReference>
<accession>A0A7S1Q9S1</accession>
<gene>
    <name evidence="1" type="ORF">ACAT0790_LOCUS19037</name>
</gene>